<evidence type="ECO:0000313" key="6">
    <source>
        <dbReference type="Proteomes" id="UP000278398"/>
    </source>
</evidence>
<proteinExistence type="predicted"/>
<feature type="domain" description="Carrier" evidence="4">
    <location>
        <begin position="77"/>
        <end position="149"/>
    </location>
</feature>
<evidence type="ECO:0000256" key="2">
    <source>
        <dbReference type="ARBA" id="ARBA00022553"/>
    </source>
</evidence>
<protein>
    <submittedName>
        <fullName evidence="5">Acyl carrier protein</fullName>
    </submittedName>
</protein>
<dbReference type="AlphaFoldDB" id="A0A429YAV8"/>
<keyword evidence="2" id="KW-0597">Phosphoprotein</keyword>
<evidence type="ECO:0000256" key="1">
    <source>
        <dbReference type="ARBA" id="ARBA00022450"/>
    </source>
</evidence>
<dbReference type="OrthoDB" id="9810922at2"/>
<name>A0A429YAV8_9HYPH</name>
<evidence type="ECO:0000313" key="5">
    <source>
        <dbReference type="EMBL" id="RST78550.1"/>
    </source>
</evidence>
<dbReference type="EMBL" id="RWKW01000178">
    <property type="protein sequence ID" value="RST78550.1"/>
    <property type="molecule type" value="Genomic_DNA"/>
</dbReference>
<gene>
    <name evidence="5" type="ORF">EJC49_25445</name>
</gene>
<feature type="region of interest" description="Disordered" evidence="3">
    <location>
        <begin position="1"/>
        <end position="76"/>
    </location>
</feature>
<dbReference type="InterPro" id="IPR006162">
    <property type="entry name" value="Ppantetheine_attach_site"/>
</dbReference>
<evidence type="ECO:0000259" key="4">
    <source>
        <dbReference type="PROSITE" id="PS50075"/>
    </source>
</evidence>
<keyword evidence="6" id="KW-1185">Reference proteome</keyword>
<keyword evidence="1" id="KW-0596">Phosphopantetheine</keyword>
<dbReference type="SUPFAM" id="SSF47336">
    <property type="entry name" value="ACP-like"/>
    <property type="match status" value="1"/>
</dbReference>
<reference evidence="5 6" key="1">
    <citation type="submission" date="2018-12" db="EMBL/GenBank/DDBJ databases">
        <title>Mesorhizobium carbonis sp. nov., isolated from coal mine water.</title>
        <authorList>
            <person name="Xin W."/>
            <person name="Xu Z."/>
            <person name="Xiang F."/>
            <person name="Zhang J."/>
            <person name="Xi L."/>
            <person name="Liu J."/>
        </authorList>
    </citation>
    <scope>NUCLEOTIDE SEQUENCE [LARGE SCALE GENOMIC DNA]</scope>
    <source>
        <strain evidence="5 6">B2.3</strain>
    </source>
</reference>
<dbReference type="Gene3D" id="1.10.1200.10">
    <property type="entry name" value="ACP-like"/>
    <property type="match status" value="1"/>
</dbReference>
<dbReference type="InterPro" id="IPR009081">
    <property type="entry name" value="PP-bd_ACP"/>
</dbReference>
<dbReference type="Proteomes" id="UP000278398">
    <property type="component" value="Unassembled WGS sequence"/>
</dbReference>
<dbReference type="PROSITE" id="PS50075">
    <property type="entry name" value="CARRIER"/>
    <property type="match status" value="1"/>
</dbReference>
<sequence length="149" mass="16205">MHRRSRRRRARHGAGKHPRLRQSGPGGRPRLALSRTPAQLGGHARHLRPADGRAPRPVPRPLRPARGKRARMSLPPDRARAIVAAAIHEVTGLPQHRIGPDRALVEDIGLDSLDFVRVVQLVEESAGMRLDDATVAGAVTVDDLAALLT</sequence>
<dbReference type="Pfam" id="PF00550">
    <property type="entry name" value="PP-binding"/>
    <property type="match status" value="1"/>
</dbReference>
<organism evidence="5 6">
    <name type="scientific">Aquibium carbonis</name>
    <dbReference type="NCBI Taxonomy" id="2495581"/>
    <lineage>
        <taxon>Bacteria</taxon>
        <taxon>Pseudomonadati</taxon>
        <taxon>Pseudomonadota</taxon>
        <taxon>Alphaproteobacteria</taxon>
        <taxon>Hyphomicrobiales</taxon>
        <taxon>Phyllobacteriaceae</taxon>
        <taxon>Aquibium</taxon>
    </lineage>
</organism>
<dbReference type="PROSITE" id="PS00012">
    <property type="entry name" value="PHOSPHOPANTETHEINE"/>
    <property type="match status" value="1"/>
</dbReference>
<evidence type="ECO:0000256" key="3">
    <source>
        <dbReference type="SAM" id="MobiDB-lite"/>
    </source>
</evidence>
<feature type="compositionally biased region" description="Basic residues" evidence="3">
    <location>
        <begin position="1"/>
        <end position="20"/>
    </location>
</feature>
<dbReference type="InterPro" id="IPR036736">
    <property type="entry name" value="ACP-like_sf"/>
</dbReference>
<accession>A0A429YAV8</accession>
<comment type="caution">
    <text evidence="5">The sequence shown here is derived from an EMBL/GenBank/DDBJ whole genome shotgun (WGS) entry which is preliminary data.</text>
</comment>